<proteinExistence type="predicted"/>
<dbReference type="Proteomes" id="UP000799757">
    <property type="component" value="Unassembled WGS sequence"/>
</dbReference>
<dbReference type="AlphaFoldDB" id="A0A6A6WNH5"/>
<reference evidence="2" key="1">
    <citation type="journal article" date="2020" name="Stud. Mycol.">
        <title>101 Dothideomycetes genomes: a test case for predicting lifestyles and emergence of pathogens.</title>
        <authorList>
            <person name="Haridas S."/>
            <person name="Albert R."/>
            <person name="Binder M."/>
            <person name="Bloem J."/>
            <person name="Labutti K."/>
            <person name="Salamov A."/>
            <person name="Andreopoulos B."/>
            <person name="Baker S."/>
            <person name="Barry K."/>
            <person name="Bills G."/>
            <person name="Bluhm B."/>
            <person name="Cannon C."/>
            <person name="Castanera R."/>
            <person name="Culley D."/>
            <person name="Daum C."/>
            <person name="Ezra D."/>
            <person name="Gonzalez J."/>
            <person name="Henrissat B."/>
            <person name="Kuo A."/>
            <person name="Liang C."/>
            <person name="Lipzen A."/>
            <person name="Lutzoni F."/>
            <person name="Magnuson J."/>
            <person name="Mondo S."/>
            <person name="Nolan M."/>
            <person name="Ohm R."/>
            <person name="Pangilinan J."/>
            <person name="Park H.-J."/>
            <person name="Ramirez L."/>
            <person name="Alfaro M."/>
            <person name="Sun H."/>
            <person name="Tritt A."/>
            <person name="Yoshinaga Y."/>
            <person name="Zwiers L.-H."/>
            <person name="Turgeon B."/>
            <person name="Goodwin S."/>
            <person name="Spatafora J."/>
            <person name="Crous P."/>
            <person name="Grigoriev I."/>
        </authorList>
    </citation>
    <scope>NUCLEOTIDE SEQUENCE</scope>
    <source>
        <strain evidence="2">CBS 109.77</strain>
    </source>
</reference>
<dbReference type="EMBL" id="MU002786">
    <property type="protein sequence ID" value="KAF2785630.1"/>
    <property type="molecule type" value="Genomic_DNA"/>
</dbReference>
<name>A0A6A6WNH5_9PLEO</name>
<feature type="chain" id="PRO_5025395884" evidence="1">
    <location>
        <begin position="17"/>
        <end position="109"/>
    </location>
</feature>
<keyword evidence="3" id="KW-1185">Reference proteome</keyword>
<sequence>MVLFLFICIIFNLDSPAPQPPFYEDSRLATASLFGRPFDSVSIASKLHFLSRLSLNHHLSCGLTSSLPVSFSLDAKSSSGWSASIIFTEGVKVSPPPLVSTIRFGGTRN</sequence>
<feature type="signal peptide" evidence="1">
    <location>
        <begin position="1"/>
        <end position="16"/>
    </location>
</feature>
<protein>
    <submittedName>
        <fullName evidence="2">Uncharacterized protein</fullName>
    </submittedName>
</protein>
<evidence type="ECO:0000256" key="1">
    <source>
        <dbReference type="SAM" id="SignalP"/>
    </source>
</evidence>
<evidence type="ECO:0000313" key="3">
    <source>
        <dbReference type="Proteomes" id="UP000799757"/>
    </source>
</evidence>
<evidence type="ECO:0000313" key="2">
    <source>
        <dbReference type="EMBL" id="KAF2785630.1"/>
    </source>
</evidence>
<accession>A0A6A6WNH5</accession>
<organism evidence="2 3">
    <name type="scientific">Melanomma pulvis-pyrius CBS 109.77</name>
    <dbReference type="NCBI Taxonomy" id="1314802"/>
    <lineage>
        <taxon>Eukaryota</taxon>
        <taxon>Fungi</taxon>
        <taxon>Dikarya</taxon>
        <taxon>Ascomycota</taxon>
        <taxon>Pezizomycotina</taxon>
        <taxon>Dothideomycetes</taxon>
        <taxon>Pleosporomycetidae</taxon>
        <taxon>Pleosporales</taxon>
        <taxon>Melanommataceae</taxon>
        <taxon>Melanomma</taxon>
    </lineage>
</organism>
<keyword evidence="1" id="KW-0732">Signal</keyword>
<gene>
    <name evidence="2" type="ORF">K505DRAFT_5142</name>
</gene>